<feature type="transmembrane region" description="Helical" evidence="1">
    <location>
        <begin position="142"/>
        <end position="160"/>
    </location>
</feature>
<protein>
    <submittedName>
        <fullName evidence="2">Uncharacterized protein</fullName>
    </submittedName>
</protein>
<dbReference type="RefSeq" id="WP_030004856.1">
    <property type="nucleotide sequence ID" value="NC_022549.1"/>
</dbReference>
<dbReference type="Proteomes" id="UP000032737">
    <property type="component" value="Chromosome"/>
</dbReference>
<accession>U4KT34</accession>
<dbReference type="AlphaFoldDB" id="U4KT34"/>
<keyword evidence="1" id="KW-0812">Transmembrane</keyword>
<evidence type="ECO:0000313" key="3">
    <source>
        <dbReference type="Proteomes" id="UP000032737"/>
    </source>
</evidence>
<dbReference type="EMBL" id="FO681348">
    <property type="protein sequence ID" value="CCV65994.1"/>
    <property type="molecule type" value="Genomic_DNA"/>
</dbReference>
<keyword evidence="1" id="KW-0472">Membrane</keyword>
<evidence type="ECO:0000313" key="2">
    <source>
        <dbReference type="EMBL" id="CCV65994.1"/>
    </source>
</evidence>
<name>U4KT34_9MOLU</name>
<feature type="transmembrane region" description="Helical" evidence="1">
    <location>
        <begin position="9"/>
        <end position="29"/>
    </location>
</feature>
<keyword evidence="1" id="KW-1133">Transmembrane helix</keyword>
<feature type="transmembrane region" description="Helical" evidence="1">
    <location>
        <begin position="41"/>
        <end position="67"/>
    </location>
</feature>
<keyword evidence="3" id="KW-1185">Reference proteome</keyword>
<dbReference type="HOGENOM" id="CLU_1472177_0_0_14"/>
<evidence type="ECO:0000256" key="1">
    <source>
        <dbReference type="SAM" id="Phobius"/>
    </source>
</evidence>
<dbReference type="OrthoDB" id="9858171at2"/>
<feature type="transmembrane region" description="Helical" evidence="1">
    <location>
        <begin position="87"/>
        <end position="105"/>
    </location>
</feature>
<dbReference type="KEGG" id="abra:BN85309730"/>
<proteinExistence type="predicted"/>
<dbReference type="STRING" id="61635.BN85309730"/>
<organism evidence="2 3">
    <name type="scientific">Acholeplasma brassicae</name>
    <dbReference type="NCBI Taxonomy" id="61635"/>
    <lineage>
        <taxon>Bacteria</taxon>
        <taxon>Bacillati</taxon>
        <taxon>Mycoplasmatota</taxon>
        <taxon>Mollicutes</taxon>
        <taxon>Acholeplasmatales</taxon>
        <taxon>Acholeplasmataceae</taxon>
        <taxon>Acholeplasma</taxon>
    </lineage>
</organism>
<reference evidence="2 3" key="1">
    <citation type="journal article" date="2013" name="J. Mol. Microbiol. Biotechnol.">
        <title>Analysis of the Complete Genomes of Acholeplasma brassicae , A. palmae and A. laidlawii and Their Comparison to the Obligate Parasites from ' Candidatus Phytoplasma'.</title>
        <authorList>
            <person name="Kube M."/>
            <person name="Siewert C."/>
            <person name="Migdoll A.M."/>
            <person name="Duduk B."/>
            <person name="Holz S."/>
            <person name="Rabus R."/>
            <person name="Seemuller E."/>
            <person name="Mitrovic J."/>
            <person name="Muller I."/>
            <person name="Buttner C."/>
            <person name="Reinhardt R."/>
        </authorList>
    </citation>
    <scope>NUCLEOTIDE SEQUENCE [LARGE SCALE GENOMIC DNA]</scope>
    <source>
        <strain evidence="3">0502</strain>
    </source>
</reference>
<gene>
    <name evidence="2" type="ORF">BN85309730</name>
</gene>
<sequence length="183" mass="21938">MKNNRIPHYTLYAIGLFLLDFVLTVFILSNNQIVTEANPLFYSHFGYVTLLINVLYLISIYLMTLCIKHYQTVMYDEKSSLAYFFKLYRSHHSLFIVVSVFSAYIKSTLVARMFVVVEWLTFGIFEEAFLNSVYFTIRERFPLERFDVVFGFVLFVYFWLDWYRKEHLKAKDLERKSKAKESI</sequence>